<accession>A0ABW3WFY6</accession>
<reference evidence="2" key="1">
    <citation type="journal article" date="2019" name="Int. J. Syst. Evol. Microbiol.">
        <title>The Global Catalogue of Microorganisms (GCM) 10K type strain sequencing project: providing services to taxonomists for standard genome sequencing and annotation.</title>
        <authorList>
            <consortium name="The Broad Institute Genomics Platform"/>
            <consortium name="The Broad Institute Genome Sequencing Center for Infectious Disease"/>
            <person name="Wu L."/>
            <person name="Ma J."/>
        </authorList>
    </citation>
    <scope>NUCLEOTIDE SEQUENCE [LARGE SCALE GENOMIC DNA]</scope>
    <source>
        <strain evidence="2">CCUG 48884</strain>
    </source>
</reference>
<keyword evidence="2" id="KW-1185">Reference proteome</keyword>
<evidence type="ECO:0000313" key="2">
    <source>
        <dbReference type="Proteomes" id="UP001597158"/>
    </source>
</evidence>
<protein>
    <recommendedName>
        <fullName evidence="3">Flp family type IVb pilin</fullName>
    </recommendedName>
</protein>
<organism evidence="1 2">
    <name type="scientific">Thauera mechernichensis</name>
    <dbReference type="NCBI Taxonomy" id="82788"/>
    <lineage>
        <taxon>Bacteria</taxon>
        <taxon>Pseudomonadati</taxon>
        <taxon>Pseudomonadota</taxon>
        <taxon>Betaproteobacteria</taxon>
        <taxon>Rhodocyclales</taxon>
        <taxon>Zoogloeaceae</taxon>
        <taxon>Thauera</taxon>
    </lineage>
</organism>
<dbReference type="EMBL" id="JBHTMC010000026">
    <property type="protein sequence ID" value="MFD1264749.1"/>
    <property type="molecule type" value="Genomic_DNA"/>
</dbReference>
<dbReference type="RefSeq" id="WP_002929251.1">
    <property type="nucleotide sequence ID" value="NZ_JARQZE010000004.1"/>
</dbReference>
<gene>
    <name evidence="1" type="ORF">ACFQ4M_14295</name>
</gene>
<comment type="caution">
    <text evidence="1">The sequence shown here is derived from an EMBL/GenBank/DDBJ whole genome shotgun (WGS) entry which is preliminary data.</text>
</comment>
<evidence type="ECO:0008006" key="3">
    <source>
        <dbReference type="Google" id="ProtNLM"/>
    </source>
</evidence>
<name>A0ABW3WFY6_9RHOO</name>
<dbReference type="Proteomes" id="UP001597158">
    <property type="component" value="Unassembled WGS sequence"/>
</dbReference>
<evidence type="ECO:0000313" key="1">
    <source>
        <dbReference type="EMBL" id="MFD1264749.1"/>
    </source>
</evidence>
<proteinExistence type="predicted"/>
<sequence length="61" mass="6463">MTRPPASCTRGQALTEYLVALLVLAMLIGFGRAGDSSVVDTLLTAIHTAFNRLSAFISLPL</sequence>